<keyword evidence="3" id="KW-1185">Reference proteome</keyword>
<comment type="caution">
    <text evidence="2">The sequence shown here is derived from an EMBL/GenBank/DDBJ whole genome shotgun (WGS) entry which is preliminary data.</text>
</comment>
<accession>A0A1L8MQ11</accession>
<organism evidence="2 3">
    <name type="scientific">Streptococcus bovimastitidis</name>
    <dbReference type="NCBI Taxonomy" id="1856638"/>
    <lineage>
        <taxon>Bacteria</taxon>
        <taxon>Bacillati</taxon>
        <taxon>Bacillota</taxon>
        <taxon>Bacilli</taxon>
        <taxon>Lactobacillales</taxon>
        <taxon>Streptococcaceae</taxon>
        <taxon>Streptococcus</taxon>
    </lineage>
</organism>
<evidence type="ECO:0000313" key="3">
    <source>
        <dbReference type="Proteomes" id="UP000182015"/>
    </source>
</evidence>
<dbReference type="Proteomes" id="UP000182015">
    <property type="component" value="Unassembled WGS sequence"/>
</dbReference>
<feature type="signal peptide" evidence="1">
    <location>
        <begin position="1"/>
        <end position="24"/>
    </location>
</feature>
<dbReference type="EMBL" id="LZDD01000001">
    <property type="protein sequence ID" value="OJF72822.1"/>
    <property type="molecule type" value="Genomic_DNA"/>
</dbReference>
<sequence>MIIRKISLFLLLVSIFATTNNVFAGARQIGQLSNFRITPSFTGTGYLQKIIDSYYVVNLDSKNPQIRVKHYLANSEGVRRSDIDMTWTGQRGVYTNFAKSNYIYNLNLARENFWDKGFFIDGSWSPDSK</sequence>
<evidence type="ECO:0000256" key="1">
    <source>
        <dbReference type="SAM" id="SignalP"/>
    </source>
</evidence>
<dbReference type="RefSeq" id="WP_071793521.1">
    <property type="nucleotide sequence ID" value="NZ_LZDD01000001.1"/>
</dbReference>
<reference evidence="3" key="1">
    <citation type="submission" date="2016-06" db="EMBL/GenBank/DDBJ databases">
        <authorList>
            <person name="de Vries S.P.W."/>
            <person name="Hadjirin N.F."/>
            <person name="Lay E.M."/>
            <person name="Zadoks R.N."/>
            <person name="Peacock S.J."/>
            <person name="Parkhill J."/>
            <person name="Grant A.J."/>
            <person name="Mcdougall S."/>
            <person name="Holmes M.A."/>
        </authorList>
    </citation>
    <scope>NUCLEOTIDE SEQUENCE [LARGE SCALE GENOMIC DNA]</scope>
    <source>
        <strain evidence="3">NZ1587</strain>
    </source>
</reference>
<keyword evidence="1" id="KW-0732">Signal</keyword>
<evidence type="ECO:0000313" key="2">
    <source>
        <dbReference type="EMBL" id="OJF72822.1"/>
    </source>
</evidence>
<protein>
    <submittedName>
        <fullName evidence="2">Uncharacterized protein</fullName>
    </submittedName>
</protein>
<dbReference type="OrthoDB" id="2220430at2"/>
<dbReference type="AlphaFoldDB" id="A0A1L8MQ11"/>
<name>A0A1L8MQ11_9STRE</name>
<gene>
    <name evidence="2" type="ORF">A9Q68_04560</name>
</gene>
<dbReference type="STRING" id="1856638.A9Q68_04560"/>
<feature type="chain" id="PRO_5038375396" evidence="1">
    <location>
        <begin position="25"/>
        <end position="129"/>
    </location>
</feature>
<proteinExistence type="predicted"/>